<evidence type="ECO:0000313" key="2">
    <source>
        <dbReference type="EMBL" id="KAK6361396.1"/>
    </source>
</evidence>
<reference evidence="2 3" key="1">
    <citation type="submission" date="2019-10" db="EMBL/GenBank/DDBJ databases">
        <authorList>
            <person name="Palmer J.M."/>
        </authorList>
    </citation>
    <scope>NUCLEOTIDE SEQUENCE [LARGE SCALE GENOMIC DNA]</scope>
    <source>
        <strain evidence="2 3">TWF730</strain>
    </source>
</reference>
<evidence type="ECO:0000256" key="1">
    <source>
        <dbReference type="SAM" id="MobiDB-lite"/>
    </source>
</evidence>
<evidence type="ECO:0008006" key="4">
    <source>
        <dbReference type="Google" id="ProtNLM"/>
    </source>
</evidence>
<proteinExistence type="predicted"/>
<name>A0AAV9VK82_9PEZI</name>
<organism evidence="2 3">
    <name type="scientific">Orbilia blumenaviensis</name>
    <dbReference type="NCBI Taxonomy" id="1796055"/>
    <lineage>
        <taxon>Eukaryota</taxon>
        <taxon>Fungi</taxon>
        <taxon>Dikarya</taxon>
        <taxon>Ascomycota</taxon>
        <taxon>Pezizomycotina</taxon>
        <taxon>Orbiliomycetes</taxon>
        <taxon>Orbiliales</taxon>
        <taxon>Orbiliaceae</taxon>
        <taxon>Orbilia</taxon>
    </lineage>
</organism>
<dbReference type="EMBL" id="JAVHNS010000002">
    <property type="protein sequence ID" value="KAK6361396.1"/>
    <property type="molecule type" value="Genomic_DNA"/>
</dbReference>
<keyword evidence="3" id="KW-1185">Reference proteome</keyword>
<feature type="compositionally biased region" description="Polar residues" evidence="1">
    <location>
        <begin position="113"/>
        <end position="122"/>
    </location>
</feature>
<feature type="region of interest" description="Disordered" evidence="1">
    <location>
        <begin position="45"/>
        <end position="144"/>
    </location>
</feature>
<accession>A0AAV9VK82</accession>
<feature type="compositionally biased region" description="Polar residues" evidence="1">
    <location>
        <begin position="56"/>
        <end position="70"/>
    </location>
</feature>
<dbReference type="Proteomes" id="UP001373714">
    <property type="component" value="Unassembled WGS sequence"/>
</dbReference>
<comment type="caution">
    <text evidence="2">The sequence shown here is derived from an EMBL/GenBank/DDBJ whole genome shotgun (WGS) entry which is preliminary data.</text>
</comment>
<gene>
    <name evidence="2" type="ORF">TWF730_005128</name>
</gene>
<dbReference type="AlphaFoldDB" id="A0AAV9VK82"/>
<protein>
    <recommendedName>
        <fullName evidence="4">C2H2-type domain-containing protein</fullName>
    </recommendedName>
</protein>
<evidence type="ECO:0000313" key="3">
    <source>
        <dbReference type="Proteomes" id="UP001373714"/>
    </source>
</evidence>
<sequence length="731" mass="80710">MRKEQIKYALRGAPEVIRKLGDNIIGNVRVSTGEILEGFAAKVRGKHGCPTDHTAENTGMQSFSHSQNNAMGGGSDPDLSFQSNGGDVDETCDIQPPPPPPPIQVIDPVRPSTPKSHTSNPHIPQEHEVQKPKFARTSMESVSVTDSGYPQYGAGQQPQGFHIVDAGSQCIWDYGREYPLDAHELEGTPASVVGDVQNGTSTPSNDPAGYYLTDVSPDLWQRSTVKGQHLPERLPEQPSPVGDLQNRYNQDADTSSFYPQMPSVLECNKDIEDPLRYEDPLLNRRFLNGAWQMLKKLQFATKSETASPQLRAFVKSLGGLDSIINIGLKSLKDILDGDAPTDITRVYCFLHFAYAMSQAEKNANDETLPTSAFREGLEVFRMCLPSESKVEGKPTQQDLFDEIVNILWNEFQRAFKWVDGIFGKTAGDFNRHMKARISTRSMTIKGPPGGVQKRSPPAVRHKPALVMKKALPGATPNSLTILATPPQAVTKPLLSTMDRILNSTIFQETLAAVNKLGYARFFYLYLNTVSSEMLKWTVEYELRFPVTGDGSECVFCGDPHAWQAGCPTYDNALSKVTQKHADFLQGLYNQIASELENTEGNVCILVPGMPSPRAINAPNSIKPCKSTAAERFMREGSFSCPTSGCSGDPWVNEQSLDLHMQNVHSPEPRAFLVCGYNGCPAKRGVNGIKNKDLDNMRTHKREKGHFTQGERKRKVVGWVIGIKETFLPEGV</sequence>